<evidence type="ECO:0000256" key="1">
    <source>
        <dbReference type="ARBA" id="ARBA00004651"/>
    </source>
</evidence>
<keyword evidence="5 6" id="KW-0472">Membrane</keyword>
<dbReference type="OrthoDB" id="265478at2"/>
<feature type="transmembrane region" description="Helical" evidence="6">
    <location>
        <begin position="150"/>
        <end position="171"/>
    </location>
</feature>
<evidence type="ECO:0000256" key="3">
    <source>
        <dbReference type="ARBA" id="ARBA00022692"/>
    </source>
</evidence>
<dbReference type="CDD" id="cd16380">
    <property type="entry name" value="YitT_C"/>
    <property type="match status" value="1"/>
</dbReference>
<keyword evidence="4 6" id="KW-1133">Transmembrane helix</keyword>
<sequence>MTITRKQAYRRIEITRIIMIAVGIASAAFGLKGFLIPNEFIDGGVTGISLLISSLIGWPISVLILVINVPFIWLGYKRVDKLFAFKTTIAIVLLSIVLYLVNFPMVTHDKLLTAVFGGFFLGTGIGLAMRGGSVIDGTELLAVYINPRSPLSIGQIILVINIFIFGVAAFFLGIESALYSILTYLAATQTINYIVQGFDEFTSVTIVSPKSELIKHVIMRHLHRGVTIYKGERGFGKTEIGEKQVDIIVTVITRLEVQRLVARVQQIDPTAFIVTNSVSEVKGGLIKRRALDH</sequence>
<dbReference type="Gene3D" id="3.30.70.120">
    <property type="match status" value="1"/>
</dbReference>
<dbReference type="Pfam" id="PF10035">
    <property type="entry name" value="DUF2179"/>
    <property type="match status" value="1"/>
</dbReference>
<protein>
    <submittedName>
        <fullName evidence="8">YitT family protein</fullName>
    </submittedName>
</protein>
<dbReference type="InterPro" id="IPR051461">
    <property type="entry name" value="UPF0750_membrane"/>
</dbReference>
<reference evidence="8 9" key="1">
    <citation type="submission" date="2019-07" db="EMBL/GenBank/DDBJ databases">
        <authorList>
            <person name="Huq M.A."/>
        </authorList>
    </citation>
    <scope>NUCLEOTIDE SEQUENCE [LARGE SCALE GENOMIC DNA]</scope>
    <source>
        <strain evidence="8 9">MAH-19</strain>
    </source>
</reference>
<dbReference type="Proteomes" id="UP000318733">
    <property type="component" value="Unassembled WGS sequence"/>
</dbReference>
<dbReference type="InterPro" id="IPR015867">
    <property type="entry name" value="N-reg_PII/ATP_PRibTrfase_C"/>
</dbReference>
<evidence type="ECO:0000256" key="4">
    <source>
        <dbReference type="ARBA" id="ARBA00022989"/>
    </source>
</evidence>
<accession>A0A556MI85</accession>
<dbReference type="PIRSF" id="PIRSF006483">
    <property type="entry name" value="Membrane_protein_YitT"/>
    <property type="match status" value="1"/>
</dbReference>
<dbReference type="PANTHER" id="PTHR33545:SF3">
    <property type="entry name" value="UPF0750 MEMBRANE PROTEIN YQFU"/>
    <property type="match status" value="1"/>
</dbReference>
<keyword evidence="2" id="KW-1003">Cell membrane</keyword>
<organism evidence="8 9">
    <name type="scientific">Mucilaginibacter corticis</name>
    <dbReference type="NCBI Taxonomy" id="2597670"/>
    <lineage>
        <taxon>Bacteria</taxon>
        <taxon>Pseudomonadati</taxon>
        <taxon>Bacteroidota</taxon>
        <taxon>Sphingobacteriia</taxon>
        <taxon>Sphingobacteriales</taxon>
        <taxon>Sphingobacteriaceae</taxon>
        <taxon>Mucilaginibacter</taxon>
    </lineage>
</organism>
<dbReference type="Pfam" id="PF02588">
    <property type="entry name" value="YitT_membrane"/>
    <property type="match status" value="1"/>
</dbReference>
<evidence type="ECO:0000313" key="8">
    <source>
        <dbReference type="EMBL" id="TSJ39624.1"/>
    </source>
</evidence>
<dbReference type="EMBL" id="VLPK01000003">
    <property type="protein sequence ID" value="TSJ39624.1"/>
    <property type="molecule type" value="Genomic_DNA"/>
</dbReference>
<proteinExistence type="predicted"/>
<evidence type="ECO:0000259" key="7">
    <source>
        <dbReference type="Pfam" id="PF10035"/>
    </source>
</evidence>
<feature type="domain" description="DUF2179" evidence="7">
    <location>
        <begin position="224"/>
        <end position="283"/>
    </location>
</feature>
<name>A0A556MI85_9SPHI</name>
<keyword evidence="3 6" id="KW-0812">Transmembrane</keyword>
<evidence type="ECO:0000256" key="2">
    <source>
        <dbReference type="ARBA" id="ARBA00022475"/>
    </source>
</evidence>
<feature type="transmembrane region" description="Helical" evidence="6">
    <location>
        <begin position="111"/>
        <end position="129"/>
    </location>
</feature>
<comment type="subcellular location">
    <subcellularLocation>
        <location evidence="1">Cell membrane</location>
        <topology evidence="1">Multi-pass membrane protein</topology>
    </subcellularLocation>
</comment>
<dbReference type="PANTHER" id="PTHR33545">
    <property type="entry name" value="UPF0750 MEMBRANE PROTEIN YITT-RELATED"/>
    <property type="match status" value="1"/>
</dbReference>
<dbReference type="GO" id="GO:0005886">
    <property type="term" value="C:plasma membrane"/>
    <property type="evidence" value="ECO:0007669"/>
    <property type="project" value="UniProtKB-SubCell"/>
</dbReference>
<dbReference type="InterPro" id="IPR003740">
    <property type="entry name" value="YitT"/>
</dbReference>
<feature type="transmembrane region" description="Helical" evidence="6">
    <location>
        <begin position="83"/>
        <end position="105"/>
    </location>
</feature>
<evidence type="ECO:0000256" key="5">
    <source>
        <dbReference type="ARBA" id="ARBA00023136"/>
    </source>
</evidence>
<evidence type="ECO:0000313" key="9">
    <source>
        <dbReference type="Proteomes" id="UP000318733"/>
    </source>
</evidence>
<dbReference type="RefSeq" id="WP_144249661.1">
    <property type="nucleotide sequence ID" value="NZ_VLPK01000003.1"/>
</dbReference>
<dbReference type="AlphaFoldDB" id="A0A556MI85"/>
<dbReference type="InterPro" id="IPR019264">
    <property type="entry name" value="DUF2179"/>
</dbReference>
<evidence type="ECO:0000256" key="6">
    <source>
        <dbReference type="SAM" id="Phobius"/>
    </source>
</evidence>
<comment type="caution">
    <text evidence="8">The sequence shown here is derived from an EMBL/GenBank/DDBJ whole genome shotgun (WGS) entry which is preliminary data.</text>
</comment>
<feature type="transmembrane region" description="Helical" evidence="6">
    <location>
        <begin position="14"/>
        <end position="36"/>
    </location>
</feature>
<gene>
    <name evidence="8" type="ORF">FO440_17940</name>
</gene>
<keyword evidence="9" id="KW-1185">Reference proteome</keyword>
<feature type="transmembrane region" description="Helical" evidence="6">
    <location>
        <begin position="56"/>
        <end position="76"/>
    </location>
</feature>